<reference evidence="2 3" key="1">
    <citation type="submission" date="2018-06" db="EMBL/GenBank/DDBJ databases">
        <title>Genomic Encyclopedia of Archaeal and Bacterial Type Strains, Phase II (KMG-II): from individual species to whole genera.</title>
        <authorList>
            <person name="Goeker M."/>
        </authorList>
    </citation>
    <scope>NUCLEOTIDE SEQUENCE [LARGE SCALE GENOMIC DNA]</scope>
    <source>
        <strain evidence="2 3">DSM 17205</strain>
    </source>
</reference>
<organism evidence="2 3">
    <name type="scientific">Nonlabens dokdonensis</name>
    <dbReference type="NCBI Taxonomy" id="328515"/>
    <lineage>
        <taxon>Bacteria</taxon>
        <taxon>Pseudomonadati</taxon>
        <taxon>Bacteroidota</taxon>
        <taxon>Flavobacteriia</taxon>
        <taxon>Flavobacteriales</taxon>
        <taxon>Flavobacteriaceae</taxon>
        <taxon>Nonlabens</taxon>
    </lineage>
</organism>
<feature type="signal peptide" evidence="1">
    <location>
        <begin position="1"/>
        <end position="18"/>
    </location>
</feature>
<accession>A0ABX5PW02</accession>
<sequence length="156" mass="18678">MKYIFIIICALLSLNMTAQPPDQSDRESRKEEMRSQIKSLLIAHLTKELDLSTEEAQKFWPLYNSIKEERNKLEREKKMLVKKMEKSFDTMTEKEALVYVDQMVALDQKISATNIDYKHDEIIAVIGAKRFLKLKKAEVDFRRKMMKEYRDRKRRK</sequence>
<keyword evidence="1" id="KW-0732">Signal</keyword>
<proteinExistence type="predicted"/>
<evidence type="ECO:0000313" key="3">
    <source>
        <dbReference type="Proteomes" id="UP000248584"/>
    </source>
</evidence>
<dbReference type="RefSeq" id="WP_015360732.1">
    <property type="nucleotide sequence ID" value="NZ_QKZR01000004.1"/>
</dbReference>
<gene>
    <name evidence="2" type="ORF">LX97_02391</name>
</gene>
<protein>
    <recommendedName>
        <fullName evidence="4">Sensor of ECF-type sigma factor</fullName>
    </recommendedName>
</protein>
<evidence type="ECO:0000313" key="2">
    <source>
        <dbReference type="EMBL" id="PZX39025.1"/>
    </source>
</evidence>
<dbReference type="Proteomes" id="UP000248584">
    <property type="component" value="Unassembled WGS sequence"/>
</dbReference>
<evidence type="ECO:0008006" key="4">
    <source>
        <dbReference type="Google" id="ProtNLM"/>
    </source>
</evidence>
<evidence type="ECO:0000256" key="1">
    <source>
        <dbReference type="SAM" id="SignalP"/>
    </source>
</evidence>
<name>A0ABX5PW02_9FLAO</name>
<keyword evidence="3" id="KW-1185">Reference proteome</keyword>
<feature type="chain" id="PRO_5046051315" description="Sensor of ECF-type sigma factor" evidence="1">
    <location>
        <begin position="19"/>
        <end position="156"/>
    </location>
</feature>
<dbReference type="EMBL" id="QKZR01000004">
    <property type="protein sequence ID" value="PZX39025.1"/>
    <property type="molecule type" value="Genomic_DNA"/>
</dbReference>
<comment type="caution">
    <text evidence="2">The sequence shown here is derived from an EMBL/GenBank/DDBJ whole genome shotgun (WGS) entry which is preliminary data.</text>
</comment>